<reference evidence="1" key="1">
    <citation type="submission" date="2019-08" db="EMBL/GenBank/DDBJ databases">
        <authorList>
            <person name="Kucharzyk K."/>
            <person name="Murdoch R.W."/>
            <person name="Higgins S."/>
            <person name="Loffler F."/>
        </authorList>
    </citation>
    <scope>NUCLEOTIDE SEQUENCE</scope>
</reference>
<dbReference type="InterPro" id="IPR058240">
    <property type="entry name" value="rSAM_sf"/>
</dbReference>
<sequence length="199" mass="23520">MRGARNLHLRRKLLDGVVITGGEPLIHEDIIDQIRRIKDLGLAVKLDTNGLFPDKLQMLIDQRLIDHVALDFKHERSAWLKTVGMLQETQRLEQWYPLWERSLLFLQQESITYELRTTVVRQLHSSDGLLAMAKYLVSQRLDLSKVHWYLQSFRYHYPLLCDQQPDANYPKLSAYDPAEMRMIQARLQQYIPNVILREI</sequence>
<organism evidence="1">
    <name type="scientific">bioreactor metagenome</name>
    <dbReference type="NCBI Taxonomy" id="1076179"/>
    <lineage>
        <taxon>unclassified sequences</taxon>
        <taxon>metagenomes</taxon>
        <taxon>ecological metagenomes</taxon>
    </lineage>
</organism>
<gene>
    <name evidence="1" type="primary">queE_38</name>
    <name evidence="1" type="ORF">SDC9_141463</name>
</gene>
<dbReference type="EMBL" id="VSSQ01040974">
    <property type="protein sequence ID" value="MPM94317.1"/>
    <property type="molecule type" value="Genomic_DNA"/>
</dbReference>
<dbReference type="SUPFAM" id="SSF102114">
    <property type="entry name" value="Radical SAM enzymes"/>
    <property type="match status" value="1"/>
</dbReference>
<dbReference type="InterPro" id="IPR013785">
    <property type="entry name" value="Aldolase_TIM"/>
</dbReference>
<dbReference type="EC" id="4.3.99.3" evidence="1"/>
<name>A0A645DY56_9ZZZZ</name>
<evidence type="ECO:0000313" key="1">
    <source>
        <dbReference type="EMBL" id="MPM94317.1"/>
    </source>
</evidence>
<accession>A0A645DY56</accession>
<keyword evidence="1" id="KW-0456">Lyase</keyword>
<dbReference type="AlphaFoldDB" id="A0A645DY56"/>
<dbReference type="GO" id="GO:0016829">
    <property type="term" value="F:lyase activity"/>
    <property type="evidence" value="ECO:0007669"/>
    <property type="project" value="UniProtKB-KW"/>
</dbReference>
<proteinExistence type="predicted"/>
<protein>
    <submittedName>
        <fullName evidence="1">7-carboxy-7-deazaguanine synthase</fullName>
        <ecNumber evidence="1">4.3.99.3</ecNumber>
    </submittedName>
</protein>
<comment type="caution">
    <text evidence="1">The sequence shown here is derived from an EMBL/GenBank/DDBJ whole genome shotgun (WGS) entry which is preliminary data.</text>
</comment>
<dbReference type="Gene3D" id="3.20.20.70">
    <property type="entry name" value="Aldolase class I"/>
    <property type="match status" value="1"/>
</dbReference>